<dbReference type="EMBL" id="JAJSON010000015">
    <property type="protein sequence ID" value="MCG9971148.1"/>
    <property type="molecule type" value="Genomic_DNA"/>
</dbReference>
<feature type="transmembrane region" description="Helical" evidence="1">
    <location>
        <begin position="95"/>
        <end position="117"/>
    </location>
</feature>
<accession>A0A9X2A7T4</accession>
<name>A0A9X2A7T4_9FLAO</name>
<keyword evidence="1" id="KW-0472">Membrane</keyword>
<evidence type="ECO:0000256" key="1">
    <source>
        <dbReference type="SAM" id="Phobius"/>
    </source>
</evidence>
<keyword evidence="1" id="KW-0812">Transmembrane</keyword>
<protein>
    <submittedName>
        <fullName evidence="2">Uncharacterized protein</fullName>
    </submittedName>
</protein>
<gene>
    <name evidence="2" type="ORF">LU635_05815</name>
</gene>
<reference evidence="2" key="1">
    <citation type="submission" date="2021-12" db="EMBL/GenBank/DDBJ databases">
        <title>Description of Gramella crocea sp. nov., a new bacterium isolated from activated sludge.</title>
        <authorList>
            <person name="Zhang X."/>
        </authorList>
    </citation>
    <scope>NUCLEOTIDE SEQUENCE</scope>
    <source>
        <strain evidence="2">YB25</strain>
    </source>
</reference>
<sequence>MKNQQLNILLARATKYILKLSSKHREKFISTLIEVQKIQKSNFTAQEKSRRIKIVLWNNQSPRMKLVIGGFLGTIAGLITLGTGGIGIAAAGGAIGIWGFLAGTAGGVFISAIVQIFEKDVKKLKG</sequence>
<organism evidence="2 3">
    <name type="scientific">Christiangramia crocea</name>
    <dbReference type="NCBI Taxonomy" id="2904124"/>
    <lineage>
        <taxon>Bacteria</taxon>
        <taxon>Pseudomonadati</taxon>
        <taxon>Bacteroidota</taxon>
        <taxon>Flavobacteriia</taxon>
        <taxon>Flavobacteriales</taxon>
        <taxon>Flavobacteriaceae</taxon>
        <taxon>Christiangramia</taxon>
    </lineage>
</organism>
<comment type="caution">
    <text evidence="2">The sequence shown here is derived from an EMBL/GenBank/DDBJ whole genome shotgun (WGS) entry which is preliminary data.</text>
</comment>
<proteinExistence type="predicted"/>
<keyword evidence="1" id="KW-1133">Transmembrane helix</keyword>
<evidence type="ECO:0000313" key="3">
    <source>
        <dbReference type="Proteomes" id="UP001139344"/>
    </source>
</evidence>
<dbReference type="Proteomes" id="UP001139344">
    <property type="component" value="Unassembled WGS sequence"/>
</dbReference>
<dbReference type="RefSeq" id="WP_240097151.1">
    <property type="nucleotide sequence ID" value="NZ_JAJSON010000015.1"/>
</dbReference>
<keyword evidence="3" id="KW-1185">Reference proteome</keyword>
<dbReference type="AlphaFoldDB" id="A0A9X2A7T4"/>
<feature type="transmembrane region" description="Helical" evidence="1">
    <location>
        <begin position="66"/>
        <end position="89"/>
    </location>
</feature>
<evidence type="ECO:0000313" key="2">
    <source>
        <dbReference type="EMBL" id="MCG9971148.1"/>
    </source>
</evidence>